<comment type="function">
    <text evidence="5">The purine nucleoside phosphorylases catalyze the phosphorolytic breakdown of the N-glycosidic bond in the beta-(deoxy)ribonucleoside molecules, with the formation of the corresponding free purine bases and pentose-1-phosphate.</text>
</comment>
<comment type="pathway">
    <text evidence="1 5">Purine metabolism; purine nucleoside salvage.</text>
</comment>
<dbReference type="Pfam" id="PF01048">
    <property type="entry name" value="PNP_UDP_1"/>
    <property type="match status" value="1"/>
</dbReference>
<comment type="caution">
    <text evidence="7">The sequence shown here is derived from an EMBL/GenBank/DDBJ whole genome shotgun (WGS) entry which is preliminary data.</text>
</comment>
<dbReference type="GO" id="GO:0009116">
    <property type="term" value="P:nucleoside metabolic process"/>
    <property type="evidence" value="ECO:0007669"/>
    <property type="project" value="InterPro"/>
</dbReference>
<dbReference type="PROSITE" id="PS01240">
    <property type="entry name" value="PNP_MTAP_2"/>
    <property type="match status" value="1"/>
</dbReference>
<evidence type="ECO:0000256" key="3">
    <source>
        <dbReference type="ARBA" id="ARBA00022676"/>
    </source>
</evidence>
<dbReference type="NCBIfam" id="TIGR01697">
    <property type="entry name" value="PNPH-PUNA-XAPA"/>
    <property type="match status" value="1"/>
</dbReference>
<dbReference type="InterPro" id="IPR035994">
    <property type="entry name" value="Nucleoside_phosphorylase_sf"/>
</dbReference>
<reference evidence="7 8" key="1">
    <citation type="submission" date="2019-04" db="EMBL/GenBank/DDBJ databases">
        <title>Lewinella litorea sp. nov., isolated from a marine sand.</title>
        <authorList>
            <person name="Yoon J.-H."/>
        </authorList>
    </citation>
    <scope>NUCLEOTIDE SEQUENCE [LARGE SCALE GENOMIC DNA]</scope>
    <source>
        <strain evidence="7 8">HSMS-39</strain>
    </source>
</reference>
<evidence type="ECO:0000313" key="8">
    <source>
        <dbReference type="Proteomes" id="UP000308528"/>
    </source>
</evidence>
<sequence length="284" mass="31269">MTLYQQIQECVAFIKQRARTVPRVGIILGTGLSTLVEEIEVEQEFVYGLLPFFSVSTVASHRGKLVLGKLRGVPVVAMAGRLHYYEGYSMQQLTFPVRVLKALGIEHLLISNASGSVNPDICAGDVVFIKDHINMQPDNPLRGHNDDRLGPRFPDMVHTYNRELNATAMKMAEKRGLTAHEGVYLALAGPNLETPAEYRMANIIGADVIGMSTVPEVLVARHSDLPVFVASVVSNKCFPIADIQPTTVDDVISTVQEVEPKLRELISDMVEYLGKKKQAARTVS</sequence>
<keyword evidence="3 5" id="KW-0328">Glycosyltransferase</keyword>
<dbReference type="GO" id="GO:0005737">
    <property type="term" value="C:cytoplasm"/>
    <property type="evidence" value="ECO:0007669"/>
    <property type="project" value="TreeGrafter"/>
</dbReference>
<dbReference type="InterPro" id="IPR018099">
    <property type="entry name" value="Purine_phosphorylase-2_CS"/>
</dbReference>
<dbReference type="PANTHER" id="PTHR11904:SF9">
    <property type="entry name" value="PURINE NUCLEOSIDE PHOSPHORYLASE-RELATED"/>
    <property type="match status" value="1"/>
</dbReference>
<dbReference type="EC" id="2.4.2.1" evidence="5"/>
<evidence type="ECO:0000256" key="1">
    <source>
        <dbReference type="ARBA" id="ARBA00005058"/>
    </source>
</evidence>
<evidence type="ECO:0000256" key="4">
    <source>
        <dbReference type="ARBA" id="ARBA00022679"/>
    </source>
</evidence>
<accession>A0A4S4NAR0</accession>
<dbReference type="PIRSF" id="PIRSF000477">
    <property type="entry name" value="PurNPase"/>
    <property type="match status" value="1"/>
</dbReference>
<evidence type="ECO:0000313" key="7">
    <source>
        <dbReference type="EMBL" id="THH35537.1"/>
    </source>
</evidence>
<evidence type="ECO:0000256" key="5">
    <source>
        <dbReference type="PIRNR" id="PIRNR000477"/>
    </source>
</evidence>
<dbReference type="CDD" id="cd09009">
    <property type="entry name" value="PNP-EcPNPII_like"/>
    <property type="match status" value="1"/>
</dbReference>
<comment type="similarity">
    <text evidence="2 5">Belongs to the PNP/MTAP phosphorylase family.</text>
</comment>
<keyword evidence="8" id="KW-1185">Reference proteome</keyword>
<dbReference type="InterPro" id="IPR000845">
    <property type="entry name" value="Nucleoside_phosphorylase_d"/>
</dbReference>
<dbReference type="SUPFAM" id="SSF53167">
    <property type="entry name" value="Purine and uridine phosphorylases"/>
    <property type="match status" value="1"/>
</dbReference>
<evidence type="ECO:0000256" key="2">
    <source>
        <dbReference type="ARBA" id="ARBA00006751"/>
    </source>
</evidence>
<dbReference type="GO" id="GO:0004731">
    <property type="term" value="F:purine-nucleoside phosphorylase activity"/>
    <property type="evidence" value="ECO:0007669"/>
    <property type="project" value="UniProtKB-EC"/>
</dbReference>
<dbReference type="Gene3D" id="3.40.50.1580">
    <property type="entry name" value="Nucleoside phosphorylase domain"/>
    <property type="match status" value="1"/>
</dbReference>
<dbReference type="OrthoDB" id="1523230at2"/>
<proteinExistence type="inferred from homology"/>
<dbReference type="NCBIfam" id="NF006054">
    <property type="entry name" value="PRK08202.1"/>
    <property type="match status" value="1"/>
</dbReference>
<dbReference type="Proteomes" id="UP000308528">
    <property type="component" value="Unassembled WGS sequence"/>
</dbReference>
<protein>
    <recommendedName>
        <fullName evidence="5">Purine nucleoside phosphorylase</fullName>
        <ecNumber evidence="5">2.4.2.1</ecNumber>
    </recommendedName>
    <alternativeName>
        <fullName evidence="5">Inosine-guanosine phosphorylase</fullName>
    </alternativeName>
</protein>
<dbReference type="InterPro" id="IPR011268">
    <property type="entry name" value="Purine_phosphorylase"/>
</dbReference>
<dbReference type="PANTHER" id="PTHR11904">
    <property type="entry name" value="METHYLTHIOADENOSINE/PURINE NUCLEOSIDE PHOSPHORYLASE"/>
    <property type="match status" value="1"/>
</dbReference>
<dbReference type="RefSeq" id="WP_136460500.1">
    <property type="nucleotide sequence ID" value="NZ_SRSF01000012.1"/>
</dbReference>
<dbReference type="UniPathway" id="UPA00606"/>
<dbReference type="EMBL" id="SRSF01000012">
    <property type="protein sequence ID" value="THH35537.1"/>
    <property type="molecule type" value="Genomic_DNA"/>
</dbReference>
<gene>
    <name evidence="7" type="ORF">E4021_16575</name>
</gene>
<feature type="domain" description="Nucleoside phosphorylase" evidence="6">
    <location>
        <begin position="23"/>
        <end position="270"/>
    </location>
</feature>
<name>A0A4S4NAR0_9BACT</name>
<organism evidence="7 8">
    <name type="scientific">Neolewinella litorea</name>
    <dbReference type="NCBI Taxonomy" id="2562452"/>
    <lineage>
        <taxon>Bacteria</taxon>
        <taxon>Pseudomonadati</taxon>
        <taxon>Bacteroidota</taxon>
        <taxon>Saprospiria</taxon>
        <taxon>Saprospirales</taxon>
        <taxon>Lewinellaceae</taxon>
        <taxon>Neolewinella</taxon>
    </lineage>
</organism>
<evidence type="ECO:0000259" key="6">
    <source>
        <dbReference type="Pfam" id="PF01048"/>
    </source>
</evidence>
<keyword evidence="4 5" id="KW-0808">Transferase</keyword>
<dbReference type="AlphaFoldDB" id="A0A4S4NAR0"/>